<evidence type="ECO:0000256" key="5">
    <source>
        <dbReference type="ARBA" id="ARBA00022840"/>
    </source>
</evidence>
<dbReference type="GO" id="GO:0015697">
    <property type="term" value="P:quaternary ammonium group transport"/>
    <property type="evidence" value="ECO:0007669"/>
    <property type="project" value="UniProtKB-ARBA"/>
</dbReference>
<dbReference type="PROSITE" id="PS00211">
    <property type="entry name" value="ABC_TRANSPORTER_1"/>
    <property type="match status" value="1"/>
</dbReference>
<dbReference type="PANTHER" id="PTHR42781">
    <property type="entry name" value="SPERMIDINE/PUTRESCINE IMPORT ATP-BINDING PROTEIN POTA"/>
    <property type="match status" value="1"/>
</dbReference>
<dbReference type="SUPFAM" id="SSF52540">
    <property type="entry name" value="P-loop containing nucleoside triphosphate hydrolases"/>
    <property type="match status" value="1"/>
</dbReference>
<dbReference type="GO" id="GO:0015408">
    <property type="term" value="F:ABC-type ferric iron transporter activity"/>
    <property type="evidence" value="ECO:0007669"/>
    <property type="project" value="InterPro"/>
</dbReference>
<dbReference type="GO" id="GO:0016020">
    <property type="term" value="C:membrane"/>
    <property type="evidence" value="ECO:0007669"/>
    <property type="project" value="InterPro"/>
</dbReference>
<dbReference type="EMBL" id="CP101717">
    <property type="protein sequence ID" value="WLD57810.1"/>
    <property type="molecule type" value="Genomic_DNA"/>
</dbReference>
<dbReference type="CDD" id="cd03259">
    <property type="entry name" value="ABC_Carb_Solutes_like"/>
    <property type="match status" value="1"/>
</dbReference>
<evidence type="ECO:0000256" key="3">
    <source>
        <dbReference type="ARBA" id="ARBA00022496"/>
    </source>
</evidence>
<dbReference type="InterPro" id="IPR003439">
    <property type="entry name" value="ABC_transporter-like_ATP-bd"/>
</dbReference>
<dbReference type="InterPro" id="IPR017871">
    <property type="entry name" value="ABC_transporter-like_CS"/>
</dbReference>
<protein>
    <submittedName>
        <fullName evidence="10">ABC transporter ATP-binding protein</fullName>
    </submittedName>
</protein>
<dbReference type="InterPro" id="IPR027417">
    <property type="entry name" value="P-loop_NTPase"/>
</dbReference>
<keyword evidence="6" id="KW-0408">Iron</keyword>
<keyword evidence="7" id="KW-0406">Ion transport</keyword>
<dbReference type="GO" id="GO:0005524">
    <property type="term" value="F:ATP binding"/>
    <property type="evidence" value="ECO:0007669"/>
    <property type="project" value="UniProtKB-KW"/>
</dbReference>
<dbReference type="InterPro" id="IPR003593">
    <property type="entry name" value="AAA+_ATPase"/>
</dbReference>
<dbReference type="PANTHER" id="PTHR42781:SF4">
    <property type="entry name" value="SPERMIDINE_PUTRESCINE IMPORT ATP-BINDING PROTEIN POTA"/>
    <property type="match status" value="1"/>
</dbReference>
<evidence type="ECO:0000256" key="2">
    <source>
        <dbReference type="ARBA" id="ARBA00022475"/>
    </source>
</evidence>
<dbReference type="Gene3D" id="3.40.50.300">
    <property type="entry name" value="P-loop containing nucleotide triphosphate hydrolases"/>
    <property type="match status" value="1"/>
</dbReference>
<keyword evidence="3" id="KW-0410">Iron transport</keyword>
<keyword evidence="4" id="KW-0547">Nucleotide-binding</keyword>
<sequence length="376" mass="40850">MSAPETKPLQITHLRKAFREVTALSDISLSLEAGQVLALLGPSGCGKTTLLRCIAGLLEPDDGAIYIGGQQTNGAGKHLPPEARHLGMVFQDYALWPHMSVAENVAFPLEMRNVAKADRGERVEWALQTVGLAAFADRSPDTLSGGQQQRVALARAIVGQPKLLLMDEPLSNLDKGLRESLAMDIRRLINDLNLAAVFVTHDQHEAFALADQIAVMQEGQLQQITSPQELYDAPANPGIARFLDAGTLLNGIADKDGIVLDDDQTRLPLVAENGYTGPVTLLLPRKALTLNHQPDYLSLDATLSSLIFQGEHYSLRAELSPEVEVFLHSRQPRAIGQPLTLYLDPNALMAWTGEQTPLAIKQFTSATARLRSVAHS</sequence>
<keyword evidence="8" id="KW-0472">Membrane</keyword>
<dbReference type="Pfam" id="PF00005">
    <property type="entry name" value="ABC_tran"/>
    <property type="match status" value="1"/>
</dbReference>
<reference evidence="10" key="1">
    <citation type="submission" date="2022-07" db="EMBL/GenBank/DDBJ databases">
        <title>Complete genome sequence of Salinispirillum sp. LH10-3-1 capable of multiple carbohydrate inversion isolated from a soda lake.</title>
        <authorList>
            <person name="Liu J."/>
            <person name="Zhai Y."/>
            <person name="Zhang H."/>
            <person name="Yang H."/>
            <person name="Qu J."/>
            <person name="Li J."/>
        </authorList>
    </citation>
    <scope>NUCLEOTIDE SEQUENCE</scope>
    <source>
        <strain evidence="10">LH 10-3-1</strain>
    </source>
</reference>
<dbReference type="SMART" id="SM00382">
    <property type="entry name" value="AAA"/>
    <property type="match status" value="1"/>
</dbReference>
<feature type="domain" description="ABC transporter" evidence="9">
    <location>
        <begin position="9"/>
        <end position="243"/>
    </location>
</feature>
<dbReference type="InterPro" id="IPR050093">
    <property type="entry name" value="ABC_SmlMolc_Importer"/>
</dbReference>
<evidence type="ECO:0000256" key="1">
    <source>
        <dbReference type="ARBA" id="ARBA00022448"/>
    </source>
</evidence>
<organism evidence="10">
    <name type="scientific">Salinispirillum sp. LH 10-3-1</name>
    <dbReference type="NCBI Taxonomy" id="2952525"/>
    <lineage>
        <taxon>Bacteria</taxon>
        <taxon>Pseudomonadati</taxon>
        <taxon>Pseudomonadota</taxon>
        <taxon>Gammaproteobacteria</taxon>
        <taxon>Oceanospirillales</taxon>
        <taxon>Saccharospirillaceae</taxon>
        <taxon>Salinispirillum</taxon>
    </lineage>
</organism>
<evidence type="ECO:0000256" key="6">
    <source>
        <dbReference type="ARBA" id="ARBA00023004"/>
    </source>
</evidence>
<proteinExistence type="predicted"/>
<accession>A0AB38YG40</accession>
<gene>
    <name evidence="10" type="ORF">NFC81_14010</name>
</gene>
<keyword evidence="5 10" id="KW-0067">ATP-binding</keyword>
<dbReference type="AlphaFoldDB" id="A0AB38YG40"/>
<keyword evidence="2" id="KW-1003">Cell membrane</keyword>
<name>A0AB38YG40_9GAMM</name>
<evidence type="ECO:0000256" key="8">
    <source>
        <dbReference type="ARBA" id="ARBA00023136"/>
    </source>
</evidence>
<dbReference type="RefSeq" id="WP_304995094.1">
    <property type="nucleotide sequence ID" value="NZ_CP101717.1"/>
</dbReference>
<evidence type="ECO:0000259" key="9">
    <source>
        <dbReference type="PROSITE" id="PS50893"/>
    </source>
</evidence>
<dbReference type="PROSITE" id="PS50893">
    <property type="entry name" value="ABC_TRANSPORTER_2"/>
    <property type="match status" value="1"/>
</dbReference>
<dbReference type="GO" id="GO:0016887">
    <property type="term" value="F:ATP hydrolysis activity"/>
    <property type="evidence" value="ECO:0007669"/>
    <property type="project" value="InterPro"/>
</dbReference>
<evidence type="ECO:0000256" key="4">
    <source>
        <dbReference type="ARBA" id="ARBA00022741"/>
    </source>
</evidence>
<evidence type="ECO:0000313" key="10">
    <source>
        <dbReference type="EMBL" id="WLD57810.1"/>
    </source>
</evidence>
<dbReference type="FunFam" id="3.40.50.300:FF:000425">
    <property type="entry name" value="Probable ABC transporter, ATP-binding subunit"/>
    <property type="match status" value="1"/>
</dbReference>
<evidence type="ECO:0000256" key="7">
    <source>
        <dbReference type="ARBA" id="ARBA00023065"/>
    </source>
</evidence>
<keyword evidence="1" id="KW-0813">Transport</keyword>
<dbReference type="InterPro" id="IPR015853">
    <property type="entry name" value="ABC_transpr_FbpC"/>
</dbReference>